<dbReference type="RefSeq" id="WP_052338550.1">
    <property type="nucleotide sequence ID" value="NZ_BJCD01000054.1"/>
</dbReference>
<dbReference type="EMBL" id="BJCD01000054">
    <property type="protein sequence ID" value="GDZ95241.1"/>
    <property type="molecule type" value="Genomic_DNA"/>
</dbReference>
<dbReference type="InterPro" id="IPR034122">
    <property type="entry name" value="Retropepsin-like_bacterial"/>
</dbReference>
<dbReference type="InterPro" id="IPR021109">
    <property type="entry name" value="Peptidase_aspartic_dom_sf"/>
</dbReference>
<comment type="caution">
    <text evidence="1">The sequence shown here is derived from an EMBL/GenBank/DDBJ whole genome shotgun (WGS) entry which is preliminary data.</text>
</comment>
<reference evidence="2" key="1">
    <citation type="submission" date="2019-02" db="EMBL/GenBank/DDBJ databases">
        <title>Draft genome sequence of Planktothrix agardhii NIES-905.</title>
        <authorList>
            <person name="Yamaguchi H."/>
            <person name="Suzuki S."/>
            <person name="Kawachi M."/>
        </authorList>
    </citation>
    <scope>NUCLEOTIDE SEQUENCE [LARGE SCALE GENOMIC DNA]</scope>
    <source>
        <strain evidence="2">CCAP 1459/11A</strain>
    </source>
</reference>
<dbReference type="AlphaFoldDB" id="A0A4P5ZZU6"/>
<gene>
    <name evidence="1" type="ORF">PA905_34810</name>
</gene>
<proteinExistence type="predicted"/>
<dbReference type="GO" id="GO:0006508">
    <property type="term" value="P:proteolysis"/>
    <property type="evidence" value="ECO:0007669"/>
    <property type="project" value="InterPro"/>
</dbReference>
<accession>A0A4P5ZZU6</accession>
<dbReference type="CDD" id="cd05483">
    <property type="entry name" value="retropepsin_like_bacteria"/>
    <property type="match status" value="2"/>
</dbReference>
<evidence type="ECO:0008006" key="3">
    <source>
        <dbReference type="Google" id="ProtNLM"/>
    </source>
</evidence>
<dbReference type="Proteomes" id="UP000299794">
    <property type="component" value="Unassembled WGS sequence"/>
</dbReference>
<name>A0A4P5ZZU6_PLAAG</name>
<dbReference type="Pfam" id="PF13975">
    <property type="entry name" value="gag-asp_proteas"/>
    <property type="match status" value="1"/>
</dbReference>
<protein>
    <recommendedName>
        <fullName evidence="3">Peptidase A2 domain-containing protein</fullName>
    </recommendedName>
</protein>
<dbReference type="InterPro" id="IPR001969">
    <property type="entry name" value="Aspartic_peptidase_AS"/>
</dbReference>
<sequence>MKCLTPLIITLVWVFPLSIQALASPTLTFSRSLKLPLVPNNLESNTTILLSIFSLNAIVRLEGLNLPNPKTIGEATIPLQRLEGSQVFTLQLDIGGKSGSFLLDTGASTTMIANTVVQELGLIGEPIPNQGLAYAVAGNDCPNMNAILHRLPPLVINQVRVEELRGLEFSTTVIPEELSGVLGIDFLRNFDLKLNPKTRQLQLLNPSPLPAEFVPEAIPLKSRLGVMLASVKINDQGPFTFLLDTGADTIFISKQLANQIKINHSDRQPIQVQGFCGLEDAEVSRLEKVTIQDYDQNNLEAVILSSPVLDLLQIDGIIGQSFLNQYQQYWRFNSPTQSQDFQGSLLLVPIK</sequence>
<evidence type="ECO:0000313" key="2">
    <source>
        <dbReference type="Proteomes" id="UP000299794"/>
    </source>
</evidence>
<dbReference type="GO" id="GO:0004190">
    <property type="term" value="F:aspartic-type endopeptidase activity"/>
    <property type="evidence" value="ECO:0007669"/>
    <property type="project" value="InterPro"/>
</dbReference>
<dbReference type="Pfam" id="PF13650">
    <property type="entry name" value="Asp_protease_2"/>
    <property type="match status" value="1"/>
</dbReference>
<organism evidence="1 2">
    <name type="scientific">Planktothrix agardhii CCAP 1459/11A</name>
    <dbReference type="NCBI Taxonomy" id="282420"/>
    <lineage>
        <taxon>Bacteria</taxon>
        <taxon>Bacillati</taxon>
        <taxon>Cyanobacteriota</taxon>
        <taxon>Cyanophyceae</taxon>
        <taxon>Oscillatoriophycideae</taxon>
        <taxon>Oscillatoriales</taxon>
        <taxon>Microcoleaceae</taxon>
        <taxon>Planktothrix</taxon>
    </lineage>
</organism>
<evidence type="ECO:0000313" key="1">
    <source>
        <dbReference type="EMBL" id="GDZ95241.1"/>
    </source>
</evidence>
<dbReference type="Gene3D" id="2.40.70.10">
    <property type="entry name" value="Acid Proteases"/>
    <property type="match status" value="2"/>
</dbReference>
<dbReference type="SUPFAM" id="SSF50630">
    <property type="entry name" value="Acid proteases"/>
    <property type="match status" value="2"/>
</dbReference>
<dbReference type="PROSITE" id="PS00141">
    <property type="entry name" value="ASP_PROTEASE"/>
    <property type="match status" value="2"/>
</dbReference>